<dbReference type="PANTHER" id="PTHR40460:SF1">
    <property type="entry name" value="CSBD-LIKE DOMAIN-CONTAINING PROTEIN"/>
    <property type="match status" value="1"/>
</dbReference>
<evidence type="ECO:0000313" key="2">
    <source>
        <dbReference type="EMBL" id="KAK7509714.1"/>
    </source>
</evidence>
<dbReference type="PANTHER" id="PTHR40460">
    <property type="entry name" value="CHROMOSOME 1, WHOLE GENOME SHOTGUN SEQUENCE"/>
    <property type="match status" value="1"/>
</dbReference>
<gene>
    <name evidence="2" type="ORF">IWZ03DRAFT_86820</name>
</gene>
<sequence length="178" mass="18258">MSDKNTSTLQSYVDSATSTVQSAVGSLTGNTADKKQAADKQAEADAKHTLSHTGGSAGPVDVSTSGVTPKSSERQQGSWNQTMGSAKETLGNVLGSEDLKAAGRRQNAEGQGQEAQGQVGDLGKGVGDRVVGSVGGAVAGLTGNDAAKREYERQHDQGKTAQRGVEAELEKQAEAEKK</sequence>
<evidence type="ECO:0008006" key="4">
    <source>
        <dbReference type="Google" id="ProtNLM"/>
    </source>
</evidence>
<dbReference type="SUPFAM" id="SSF69047">
    <property type="entry name" value="Hypothetical protein YjbJ"/>
    <property type="match status" value="1"/>
</dbReference>
<keyword evidence="3" id="KW-1185">Reference proteome</keyword>
<name>A0ABR1KDY1_9PEZI</name>
<reference evidence="2 3" key="1">
    <citation type="submission" date="2024-04" db="EMBL/GenBank/DDBJ databases">
        <title>Phyllosticta paracitricarpa is synonymous to the EU quarantine fungus P. citricarpa based on phylogenomic analyses.</title>
        <authorList>
            <consortium name="Lawrence Berkeley National Laboratory"/>
            <person name="Van Ingen-Buijs V.A."/>
            <person name="Van Westerhoven A.C."/>
            <person name="Haridas S."/>
            <person name="Skiadas P."/>
            <person name="Martin F."/>
            <person name="Groenewald J.Z."/>
            <person name="Crous P.W."/>
            <person name="Seidl M.F."/>
        </authorList>
    </citation>
    <scope>NUCLEOTIDE SEQUENCE [LARGE SCALE GENOMIC DNA]</scope>
    <source>
        <strain evidence="2 3">CBS 123371</strain>
    </source>
</reference>
<evidence type="ECO:0000313" key="3">
    <source>
        <dbReference type="Proteomes" id="UP001363622"/>
    </source>
</evidence>
<feature type="region of interest" description="Disordered" evidence="1">
    <location>
        <begin position="1"/>
        <end position="178"/>
    </location>
</feature>
<protein>
    <recommendedName>
        <fullName evidence="4">CsbD-like domain-containing protein</fullName>
    </recommendedName>
</protein>
<dbReference type="InterPro" id="IPR036629">
    <property type="entry name" value="YjbJ_sf"/>
</dbReference>
<evidence type="ECO:0000256" key="1">
    <source>
        <dbReference type="SAM" id="MobiDB-lite"/>
    </source>
</evidence>
<dbReference type="Proteomes" id="UP001363622">
    <property type="component" value="Unassembled WGS sequence"/>
</dbReference>
<feature type="compositionally biased region" description="Polar residues" evidence="1">
    <location>
        <begin position="1"/>
        <end position="31"/>
    </location>
</feature>
<feature type="compositionally biased region" description="Low complexity" evidence="1">
    <location>
        <begin position="108"/>
        <end position="119"/>
    </location>
</feature>
<proteinExistence type="predicted"/>
<accession>A0ABR1KDY1</accession>
<organism evidence="2 3">
    <name type="scientific">Phyllosticta citriasiana</name>
    <dbReference type="NCBI Taxonomy" id="595635"/>
    <lineage>
        <taxon>Eukaryota</taxon>
        <taxon>Fungi</taxon>
        <taxon>Dikarya</taxon>
        <taxon>Ascomycota</taxon>
        <taxon>Pezizomycotina</taxon>
        <taxon>Dothideomycetes</taxon>
        <taxon>Dothideomycetes incertae sedis</taxon>
        <taxon>Botryosphaeriales</taxon>
        <taxon>Phyllostictaceae</taxon>
        <taxon>Phyllosticta</taxon>
    </lineage>
</organism>
<dbReference type="Gene3D" id="1.10.1470.10">
    <property type="entry name" value="YjbJ"/>
    <property type="match status" value="1"/>
</dbReference>
<feature type="compositionally biased region" description="Basic and acidic residues" evidence="1">
    <location>
        <begin position="165"/>
        <end position="178"/>
    </location>
</feature>
<feature type="compositionally biased region" description="Polar residues" evidence="1">
    <location>
        <begin position="62"/>
        <end position="84"/>
    </location>
</feature>
<dbReference type="EMBL" id="JBBPHU010000016">
    <property type="protein sequence ID" value="KAK7509714.1"/>
    <property type="molecule type" value="Genomic_DNA"/>
</dbReference>
<comment type="caution">
    <text evidence="2">The sequence shown here is derived from an EMBL/GenBank/DDBJ whole genome shotgun (WGS) entry which is preliminary data.</text>
</comment>
<feature type="compositionally biased region" description="Basic and acidic residues" evidence="1">
    <location>
        <begin position="32"/>
        <end position="48"/>
    </location>
</feature>
<feature type="compositionally biased region" description="Basic and acidic residues" evidence="1">
    <location>
        <begin position="146"/>
        <end position="158"/>
    </location>
</feature>